<dbReference type="InterPro" id="IPR036873">
    <property type="entry name" value="Rhodanese-like_dom_sf"/>
</dbReference>
<keyword evidence="3" id="KW-0378">Hydrolase</keyword>
<dbReference type="PANTHER" id="PTHR10159">
    <property type="entry name" value="DUAL SPECIFICITY PROTEIN PHOSPHATASE"/>
    <property type="match status" value="1"/>
</dbReference>
<dbReference type="InterPro" id="IPR000340">
    <property type="entry name" value="Dual-sp_phosphatase_cat-dom"/>
</dbReference>
<dbReference type="OrthoDB" id="10252009at2759"/>
<dbReference type="GO" id="GO:0004722">
    <property type="term" value="F:protein serine/threonine phosphatase activity"/>
    <property type="evidence" value="ECO:0007669"/>
    <property type="project" value="UniProtKB-EC"/>
</dbReference>
<dbReference type="EC" id="3.1.3.48" evidence="2"/>
<dbReference type="InterPro" id="IPR000387">
    <property type="entry name" value="Tyr_Pase_dom"/>
</dbReference>
<feature type="domain" description="Tyrosine-protein phosphatase" evidence="6">
    <location>
        <begin position="131"/>
        <end position="279"/>
    </location>
</feature>
<proteinExistence type="inferred from homology"/>
<evidence type="ECO:0000259" key="6">
    <source>
        <dbReference type="PROSITE" id="PS50054"/>
    </source>
</evidence>
<evidence type="ECO:0000259" key="7">
    <source>
        <dbReference type="PROSITE" id="PS50056"/>
    </source>
</evidence>
<evidence type="ECO:0000313" key="8">
    <source>
        <dbReference type="EMBL" id="ELR17126.1"/>
    </source>
</evidence>
<feature type="domain" description="Tyrosine specific protein phosphatases" evidence="7">
    <location>
        <begin position="199"/>
        <end position="257"/>
    </location>
</feature>
<dbReference type="CDD" id="cd14498">
    <property type="entry name" value="DSP"/>
    <property type="match status" value="1"/>
</dbReference>
<dbReference type="GO" id="GO:0005737">
    <property type="term" value="C:cytoplasm"/>
    <property type="evidence" value="ECO:0007669"/>
    <property type="project" value="TreeGrafter"/>
</dbReference>
<comment type="similarity">
    <text evidence="1">Belongs to the protein-tyrosine phosphatase family. Non-receptor class dual specificity subfamily.</text>
</comment>
<dbReference type="KEGG" id="acan:ACA1_057820"/>
<evidence type="ECO:0000256" key="3">
    <source>
        <dbReference type="ARBA" id="ARBA00022801"/>
    </source>
</evidence>
<dbReference type="Pfam" id="PF00782">
    <property type="entry name" value="DSPc"/>
    <property type="match status" value="1"/>
</dbReference>
<keyword evidence="9" id="KW-1185">Reference proteome</keyword>
<accession>L8GYG8</accession>
<dbReference type="STRING" id="1257118.L8GYG8"/>
<dbReference type="Proteomes" id="UP000011083">
    <property type="component" value="Unassembled WGS sequence"/>
</dbReference>
<dbReference type="VEuPathDB" id="AmoebaDB:ACA1_057820"/>
<evidence type="ECO:0000256" key="1">
    <source>
        <dbReference type="ARBA" id="ARBA00008601"/>
    </source>
</evidence>
<name>L8GYG8_ACACF</name>
<evidence type="ECO:0000313" key="9">
    <source>
        <dbReference type="Proteomes" id="UP000011083"/>
    </source>
</evidence>
<protein>
    <recommendedName>
        <fullName evidence="2">protein-tyrosine-phosphatase</fullName>
        <ecNumber evidence="2">3.1.3.48</ecNumber>
    </recommendedName>
</protein>
<reference evidence="8 9" key="1">
    <citation type="journal article" date="2013" name="Genome Biol.">
        <title>Genome of Acanthamoeba castellanii highlights extensive lateral gene transfer and early evolution of tyrosine kinase signaling.</title>
        <authorList>
            <person name="Clarke M."/>
            <person name="Lohan A.J."/>
            <person name="Liu B."/>
            <person name="Lagkouvardos I."/>
            <person name="Roy S."/>
            <person name="Zafar N."/>
            <person name="Bertelli C."/>
            <person name="Schilde C."/>
            <person name="Kianianmomeni A."/>
            <person name="Burglin T.R."/>
            <person name="Frech C."/>
            <person name="Turcotte B."/>
            <person name="Kopec K.O."/>
            <person name="Synnott J.M."/>
            <person name="Choo C."/>
            <person name="Paponov I."/>
            <person name="Finkler A."/>
            <person name="Soon Heng Tan C."/>
            <person name="Hutchins A.P."/>
            <person name="Weinmeier T."/>
            <person name="Rattei T."/>
            <person name="Chu J.S."/>
            <person name="Gimenez G."/>
            <person name="Irimia M."/>
            <person name="Rigden D.J."/>
            <person name="Fitzpatrick D.A."/>
            <person name="Lorenzo-Morales J."/>
            <person name="Bateman A."/>
            <person name="Chiu C.H."/>
            <person name="Tang P."/>
            <person name="Hegemann P."/>
            <person name="Fromm H."/>
            <person name="Raoult D."/>
            <person name="Greub G."/>
            <person name="Miranda-Saavedra D."/>
            <person name="Chen N."/>
            <person name="Nash P."/>
            <person name="Ginger M.L."/>
            <person name="Horn M."/>
            <person name="Schaap P."/>
            <person name="Caler L."/>
            <person name="Loftus B."/>
        </authorList>
    </citation>
    <scope>NUCLEOTIDE SEQUENCE [LARGE SCALE GENOMIC DNA]</scope>
    <source>
        <strain evidence="8 9">Neff</strain>
    </source>
</reference>
<keyword evidence="4" id="KW-0904">Protein phosphatase</keyword>
<sequence length="292" mass="32932">MEQQKDAHEASVKVACVSPMHFYSLLVKGEFVVVDLGTAEQFARGRLMGAQHLPEGTSSFVDDFGYERRDKLLAYTHLPSDRITPTDPRLAIFHKQKYLKEILILEGGADAFAKQYPFLRVGGGADAFLVYPSQILPSPSGLFLGSQITTTNRQVLQDLKITHIVNVTNEVLNEFEFDEALGIAYHRCCVMDEVTEDIFRFFYQTREFIDRARSGGGNVLVHCAQGRSRSATIVTAYLMLTNRWDFETAYSHVTTLRDIVRVNPGFRRQLLTLEAEITNSTTDDDDTTFSLT</sequence>
<dbReference type="InterPro" id="IPR016130">
    <property type="entry name" value="Tyr_Pase_AS"/>
</dbReference>
<gene>
    <name evidence="8" type="ORF">ACA1_057820</name>
</gene>
<comment type="catalytic activity">
    <reaction evidence="5">
        <text>O-phospho-L-seryl-[protein] + H2O = L-seryl-[protein] + phosphate</text>
        <dbReference type="Rhea" id="RHEA:20629"/>
        <dbReference type="Rhea" id="RHEA-COMP:9863"/>
        <dbReference type="Rhea" id="RHEA-COMP:11604"/>
        <dbReference type="ChEBI" id="CHEBI:15377"/>
        <dbReference type="ChEBI" id="CHEBI:29999"/>
        <dbReference type="ChEBI" id="CHEBI:43474"/>
        <dbReference type="ChEBI" id="CHEBI:83421"/>
        <dbReference type="EC" id="3.1.3.16"/>
    </reaction>
</comment>
<dbReference type="PROSITE" id="PS00383">
    <property type="entry name" value="TYR_PHOSPHATASE_1"/>
    <property type="match status" value="1"/>
</dbReference>
<dbReference type="GeneID" id="14918471"/>
<dbReference type="Gene3D" id="3.90.190.10">
    <property type="entry name" value="Protein tyrosine phosphatase superfamily"/>
    <property type="match status" value="1"/>
</dbReference>
<dbReference type="PANTHER" id="PTHR10159:SF519">
    <property type="entry name" value="DUAL SPECIFICITY PROTEIN PHOSPHATASE MPK3"/>
    <property type="match status" value="1"/>
</dbReference>
<evidence type="ECO:0000256" key="2">
    <source>
        <dbReference type="ARBA" id="ARBA00013064"/>
    </source>
</evidence>
<dbReference type="PROSITE" id="PS50056">
    <property type="entry name" value="TYR_PHOSPHATASE_2"/>
    <property type="match status" value="1"/>
</dbReference>
<dbReference type="GO" id="GO:0004725">
    <property type="term" value="F:protein tyrosine phosphatase activity"/>
    <property type="evidence" value="ECO:0007669"/>
    <property type="project" value="UniProtKB-EC"/>
</dbReference>
<evidence type="ECO:0000256" key="4">
    <source>
        <dbReference type="ARBA" id="ARBA00022912"/>
    </source>
</evidence>
<dbReference type="PROSITE" id="PS50054">
    <property type="entry name" value="TYR_PHOSPHATASE_DUAL"/>
    <property type="match status" value="1"/>
</dbReference>
<dbReference type="InterPro" id="IPR029021">
    <property type="entry name" value="Prot-tyrosine_phosphatase-like"/>
</dbReference>
<dbReference type="SUPFAM" id="SSF52799">
    <property type="entry name" value="(Phosphotyrosine protein) phosphatases II"/>
    <property type="match status" value="1"/>
</dbReference>
<dbReference type="AlphaFoldDB" id="L8GYG8"/>
<organism evidence="8 9">
    <name type="scientific">Acanthamoeba castellanii (strain ATCC 30010 / Neff)</name>
    <dbReference type="NCBI Taxonomy" id="1257118"/>
    <lineage>
        <taxon>Eukaryota</taxon>
        <taxon>Amoebozoa</taxon>
        <taxon>Discosea</taxon>
        <taxon>Longamoebia</taxon>
        <taxon>Centramoebida</taxon>
        <taxon>Acanthamoebidae</taxon>
        <taxon>Acanthamoeba</taxon>
    </lineage>
</organism>
<dbReference type="OMA" id="HENMTIV"/>
<dbReference type="RefSeq" id="XP_004339139.1">
    <property type="nucleotide sequence ID" value="XM_004339091.1"/>
</dbReference>
<dbReference type="EMBL" id="KB007974">
    <property type="protein sequence ID" value="ELR17126.1"/>
    <property type="molecule type" value="Genomic_DNA"/>
</dbReference>
<dbReference type="SUPFAM" id="SSF52821">
    <property type="entry name" value="Rhodanese/Cell cycle control phosphatase"/>
    <property type="match status" value="1"/>
</dbReference>
<dbReference type="SMART" id="SM00195">
    <property type="entry name" value="DSPc"/>
    <property type="match status" value="1"/>
</dbReference>
<dbReference type="GO" id="GO:0043409">
    <property type="term" value="P:negative regulation of MAPK cascade"/>
    <property type="evidence" value="ECO:0007669"/>
    <property type="project" value="TreeGrafter"/>
</dbReference>
<evidence type="ECO:0000256" key="5">
    <source>
        <dbReference type="ARBA" id="ARBA00047761"/>
    </source>
</evidence>
<dbReference type="InterPro" id="IPR020422">
    <property type="entry name" value="TYR_PHOSPHATASE_DUAL_dom"/>
</dbReference>
<dbReference type="Gene3D" id="3.40.250.10">
    <property type="entry name" value="Rhodanese-like domain"/>
    <property type="match status" value="1"/>
</dbReference>